<dbReference type="InterPro" id="IPR012258">
    <property type="entry name" value="Acyl-CoA_oxidase"/>
</dbReference>
<comment type="cofactor">
    <cofactor evidence="1">
        <name>FAD</name>
        <dbReference type="ChEBI" id="CHEBI:57692"/>
    </cofactor>
</comment>
<reference evidence="16" key="1">
    <citation type="journal article" date="2020" name="Stud. Mycol.">
        <title>101 Dothideomycetes genomes: a test case for predicting lifestyles and emergence of pathogens.</title>
        <authorList>
            <person name="Haridas S."/>
            <person name="Albert R."/>
            <person name="Binder M."/>
            <person name="Bloem J."/>
            <person name="Labutti K."/>
            <person name="Salamov A."/>
            <person name="Andreopoulos B."/>
            <person name="Baker S."/>
            <person name="Barry K."/>
            <person name="Bills G."/>
            <person name="Bluhm B."/>
            <person name="Cannon C."/>
            <person name="Castanera R."/>
            <person name="Culley D."/>
            <person name="Daum C."/>
            <person name="Ezra D."/>
            <person name="Gonzalez J."/>
            <person name="Henrissat B."/>
            <person name="Kuo A."/>
            <person name="Liang C."/>
            <person name="Lipzen A."/>
            <person name="Lutzoni F."/>
            <person name="Magnuson J."/>
            <person name="Mondo S."/>
            <person name="Nolan M."/>
            <person name="Ohm R."/>
            <person name="Pangilinan J."/>
            <person name="Park H.-J."/>
            <person name="Ramirez L."/>
            <person name="Alfaro M."/>
            <person name="Sun H."/>
            <person name="Tritt A."/>
            <person name="Yoshinaga Y."/>
            <person name="Zwiers L.-H."/>
            <person name="Turgeon B."/>
            <person name="Goodwin S."/>
            <person name="Spatafora J."/>
            <person name="Crous P."/>
            <person name="Grigoriev I."/>
        </authorList>
    </citation>
    <scope>NUCLEOTIDE SEQUENCE</scope>
    <source>
        <strain evidence="16">ATCC 74209</strain>
    </source>
</reference>
<dbReference type="PIRSF" id="PIRSF000168">
    <property type="entry name" value="Acyl-CoA_oxidase"/>
    <property type="match status" value="1"/>
</dbReference>
<evidence type="ECO:0000256" key="1">
    <source>
        <dbReference type="ARBA" id="ARBA00001974"/>
    </source>
</evidence>
<evidence type="ECO:0000256" key="12">
    <source>
        <dbReference type="PIRSR" id="PIRSR000168-2"/>
    </source>
</evidence>
<evidence type="ECO:0000259" key="14">
    <source>
        <dbReference type="Pfam" id="PF14749"/>
    </source>
</evidence>
<dbReference type="GO" id="GO:0005504">
    <property type="term" value="F:fatty acid binding"/>
    <property type="evidence" value="ECO:0007669"/>
    <property type="project" value="TreeGrafter"/>
</dbReference>
<keyword evidence="7" id="KW-0560">Oxidoreductase</keyword>
<organism evidence="16 17">
    <name type="scientific">Delitschia confertaspora ATCC 74209</name>
    <dbReference type="NCBI Taxonomy" id="1513339"/>
    <lineage>
        <taxon>Eukaryota</taxon>
        <taxon>Fungi</taxon>
        <taxon>Dikarya</taxon>
        <taxon>Ascomycota</taxon>
        <taxon>Pezizomycotina</taxon>
        <taxon>Dothideomycetes</taxon>
        <taxon>Pleosporomycetidae</taxon>
        <taxon>Pleosporales</taxon>
        <taxon>Delitschiaceae</taxon>
        <taxon>Delitschia</taxon>
    </lineage>
</organism>
<evidence type="ECO:0000256" key="10">
    <source>
        <dbReference type="PIRNR" id="PIRNR000168"/>
    </source>
</evidence>
<dbReference type="Proteomes" id="UP000799536">
    <property type="component" value="Unassembled WGS sequence"/>
</dbReference>
<dbReference type="AlphaFoldDB" id="A0A9P4MP74"/>
<evidence type="ECO:0000256" key="8">
    <source>
        <dbReference type="ARBA" id="ARBA00023098"/>
    </source>
</evidence>
<evidence type="ECO:0000256" key="9">
    <source>
        <dbReference type="ARBA" id="ARBA00023140"/>
    </source>
</evidence>
<evidence type="ECO:0000256" key="6">
    <source>
        <dbReference type="ARBA" id="ARBA00022832"/>
    </source>
</evidence>
<feature type="binding site" evidence="12">
    <location>
        <position position="196"/>
    </location>
    <ligand>
        <name>FAD</name>
        <dbReference type="ChEBI" id="CHEBI:57692"/>
    </ligand>
</feature>
<dbReference type="InterPro" id="IPR046373">
    <property type="entry name" value="Acyl-CoA_Oxase/DH_mid-dom_sf"/>
</dbReference>
<keyword evidence="5 10" id="KW-0274">FAD</keyword>
<evidence type="ECO:0000256" key="5">
    <source>
        <dbReference type="ARBA" id="ARBA00022827"/>
    </source>
</evidence>
<evidence type="ECO:0000313" key="17">
    <source>
        <dbReference type="Proteomes" id="UP000799536"/>
    </source>
</evidence>
<comment type="subcellular location">
    <subcellularLocation>
        <location evidence="2">Peroxisome</location>
    </subcellularLocation>
</comment>
<dbReference type="InterPro" id="IPR036250">
    <property type="entry name" value="AcylCo_DH-like_C"/>
</dbReference>
<dbReference type="GO" id="GO:0071949">
    <property type="term" value="F:FAD binding"/>
    <property type="evidence" value="ECO:0007669"/>
    <property type="project" value="InterPro"/>
</dbReference>
<dbReference type="InterPro" id="IPR009100">
    <property type="entry name" value="AcylCoA_DH/oxidase_NM_dom_sf"/>
</dbReference>
<evidence type="ECO:0000259" key="15">
    <source>
        <dbReference type="Pfam" id="PF22924"/>
    </source>
</evidence>
<evidence type="ECO:0000256" key="4">
    <source>
        <dbReference type="ARBA" id="ARBA00022630"/>
    </source>
</evidence>
<accession>A0A9P4MP74</accession>
<keyword evidence="4 10" id="KW-0285">Flavoprotein</keyword>
<dbReference type="FunFam" id="1.20.140.10:FF:000013">
    <property type="entry name" value="Acyl-coenzyme A oxidase"/>
    <property type="match status" value="1"/>
</dbReference>
<dbReference type="GO" id="GO:0033540">
    <property type="term" value="P:fatty acid beta-oxidation using acyl-CoA oxidase"/>
    <property type="evidence" value="ECO:0007669"/>
    <property type="project" value="TreeGrafter"/>
</dbReference>
<dbReference type="FunFam" id="2.40.110.10:FF:000003">
    <property type="entry name" value="Acyl-coenzyme A oxidase"/>
    <property type="match status" value="1"/>
</dbReference>
<comment type="similarity">
    <text evidence="3 10">Belongs to the acyl-CoA oxidase family.</text>
</comment>
<protein>
    <recommendedName>
        <fullName evidence="10">Acyl-coenzyme A oxidase</fullName>
    </recommendedName>
</protein>
<sequence length="697" mass="76917">MNTTPTSDTIPQNQNKQTTLLKKARDGVSFNIFDMSCVIYGGAHVVRKRRAAFERVETITGTRDTSKLPRSYGNMNREEAYEEGLEWGKAAFEDGINYKHDYFDSITPRYALANANPFGLTMSMFVPTIAFQGTAEQKAKWIPLCESGKINGAYCQTELGHGTFVRGIETTATWDSETDEFVIHSPTLSSTKFWPGAIGFSCTHAVVVARLIVCSKDYGAHLFMVQFRSLEDGTPMPGIELGDVGLKMSYNGTCNGFATFNNVRIPRTDMLMGNSSVSRDGSYQQSPHAKLSYATLVIARTTIIRAVGFQLAQAVTITTRYSTVREQGLGPNGLSSSEMSLMTYKSQHFRILTLIAKAYAILFASWVCDAEYKEFRGKQDKGDHSTLGYTHNMIAGLKAWCTQTAADGAEDARKCCGGQGYLTISGLPEIVAAVTATATFEGENYVLEQQLGRYLFKCIDNLKASKPIDHRLSYLVDGYAFTENGLVMDKDSSCGAQGTEFLQPEVQLSVYRHRALRLILAAYIAVRLSPKGPMKAWNENMMSIVAAARAHTEYVVLLSFMSQVGNAPPSTSSAIKTALTRICSLFALSTIINPQSNNAISFIEDGYLSLAQLNTIRSLVNDLLTELLPDAVGLTDAWDFTDASLCSALGMMDGNVYETIMHWIRQMPINTNAWNKHKGVFQPGWKQWVEPVLRAKL</sequence>
<dbReference type="SUPFAM" id="SSF56645">
    <property type="entry name" value="Acyl-CoA dehydrogenase NM domain-like"/>
    <property type="match status" value="1"/>
</dbReference>
<evidence type="ECO:0000256" key="11">
    <source>
        <dbReference type="PIRSR" id="PIRSR000168-1"/>
    </source>
</evidence>
<feature type="binding site" evidence="12">
    <location>
        <position position="157"/>
    </location>
    <ligand>
        <name>FAD</name>
        <dbReference type="ChEBI" id="CHEBI:57692"/>
    </ligand>
</feature>
<keyword evidence="8" id="KW-0443">Lipid metabolism</keyword>
<keyword evidence="6" id="KW-0276">Fatty acid metabolism</keyword>
<evidence type="ECO:0000256" key="7">
    <source>
        <dbReference type="ARBA" id="ARBA00023002"/>
    </source>
</evidence>
<dbReference type="GO" id="GO:0003997">
    <property type="term" value="F:acyl-CoA oxidase activity"/>
    <property type="evidence" value="ECO:0007669"/>
    <property type="project" value="InterPro"/>
</dbReference>
<dbReference type="SUPFAM" id="SSF47203">
    <property type="entry name" value="Acyl-CoA dehydrogenase C-terminal domain-like"/>
    <property type="match status" value="2"/>
</dbReference>
<feature type="domain" description="Acyl-coenzyme A oxidase N-terminal" evidence="14">
    <location>
        <begin position="34"/>
        <end position="150"/>
    </location>
</feature>
<dbReference type="Pfam" id="PF01756">
    <property type="entry name" value="ACOX"/>
    <property type="match status" value="1"/>
</dbReference>
<dbReference type="Pfam" id="PF22924">
    <property type="entry name" value="ACOX_C_alpha1"/>
    <property type="match status" value="1"/>
</dbReference>
<feature type="domain" description="Acyl-CoA oxidase C-terminal" evidence="13">
    <location>
        <begin position="504"/>
        <end position="690"/>
    </location>
</feature>
<dbReference type="InterPro" id="IPR037069">
    <property type="entry name" value="AcylCoA_DH/ox_N_sf"/>
</dbReference>
<gene>
    <name evidence="16" type="ORF">GQ43DRAFT_374139</name>
</gene>
<dbReference type="Gene3D" id="1.20.140.10">
    <property type="entry name" value="Butyryl-CoA Dehydrogenase, subunit A, domain 3"/>
    <property type="match status" value="2"/>
</dbReference>
<dbReference type="InterPro" id="IPR055060">
    <property type="entry name" value="ACOX_C_alpha1"/>
</dbReference>
<evidence type="ECO:0000256" key="3">
    <source>
        <dbReference type="ARBA" id="ARBA00006288"/>
    </source>
</evidence>
<dbReference type="InterPro" id="IPR002655">
    <property type="entry name" value="Acyl-CoA_oxidase_C"/>
</dbReference>
<dbReference type="GO" id="GO:0005777">
    <property type="term" value="C:peroxisome"/>
    <property type="evidence" value="ECO:0007669"/>
    <property type="project" value="UniProtKB-SubCell"/>
</dbReference>
<evidence type="ECO:0000259" key="13">
    <source>
        <dbReference type="Pfam" id="PF01756"/>
    </source>
</evidence>
<dbReference type="EMBL" id="ML994029">
    <property type="protein sequence ID" value="KAF2200304.1"/>
    <property type="molecule type" value="Genomic_DNA"/>
</dbReference>
<dbReference type="PANTHER" id="PTHR10909:SF250">
    <property type="entry name" value="PEROXISOMAL ACYL-COENZYME A OXIDASE 1"/>
    <property type="match status" value="1"/>
</dbReference>
<name>A0A9P4MP74_9PLEO</name>
<dbReference type="Pfam" id="PF14749">
    <property type="entry name" value="Acyl-CoA_ox_N"/>
    <property type="match status" value="1"/>
</dbReference>
<dbReference type="Gene3D" id="1.10.540.10">
    <property type="entry name" value="Acyl-CoA dehydrogenase/oxidase, N-terminal domain"/>
    <property type="match status" value="1"/>
</dbReference>
<dbReference type="InterPro" id="IPR029320">
    <property type="entry name" value="Acyl-CoA_ox_N"/>
</dbReference>
<dbReference type="OrthoDB" id="538336at2759"/>
<dbReference type="Gene3D" id="2.40.110.10">
    <property type="entry name" value="Butyryl-CoA Dehydrogenase, subunit A, domain 2"/>
    <property type="match status" value="1"/>
</dbReference>
<keyword evidence="17" id="KW-1185">Reference proteome</keyword>
<feature type="active site" description="Proton acceptor" evidence="11">
    <location>
        <position position="441"/>
    </location>
</feature>
<dbReference type="PANTHER" id="PTHR10909">
    <property type="entry name" value="ELECTRON TRANSPORT OXIDOREDUCTASE"/>
    <property type="match status" value="1"/>
</dbReference>
<feature type="domain" description="Acyl-CoA oxidase C-alpha1" evidence="15">
    <location>
        <begin position="293"/>
        <end position="455"/>
    </location>
</feature>
<keyword evidence="9" id="KW-0576">Peroxisome</keyword>
<dbReference type="GO" id="GO:0055088">
    <property type="term" value="P:lipid homeostasis"/>
    <property type="evidence" value="ECO:0007669"/>
    <property type="project" value="TreeGrafter"/>
</dbReference>
<evidence type="ECO:0000256" key="2">
    <source>
        <dbReference type="ARBA" id="ARBA00004275"/>
    </source>
</evidence>
<comment type="caution">
    <text evidence="16">The sequence shown here is derived from an EMBL/GenBank/DDBJ whole genome shotgun (WGS) entry which is preliminary data.</text>
</comment>
<evidence type="ECO:0000313" key="16">
    <source>
        <dbReference type="EMBL" id="KAF2200304.1"/>
    </source>
</evidence>
<proteinExistence type="inferred from homology"/>